<reference evidence="1 2" key="1">
    <citation type="submission" date="2014-04" db="EMBL/GenBank/DDBJ databases">
        <authorList>
            <person name="Hornung B.V."/>
        </authorList>
    </citation>
    <scope>NUCLEOTIDE SEQUENCE [LARGE SCALE GENOMIC DNA]</scope>
    <source>
        <strain evidence="1 2">CRIB</strain>
    </source>
</reference>
<keyword evidence="2" id="KW-1185">Reference proteome</keyword>
<protein>
    <submittedName>
        <fullName evidence="1">Prokaryotic membrane lipoprotein lipid attachment site profile</fullName>
    </submittedName>
</protein>
<dbReference type="GeneID" id="82205186"/>
<dbReference type="Proteomes" id="UP000245622">
    <property type="component" value="Chromosome 1"/>
</dbReference>
<dbReference type="AlphaFoldDB" id="A0A1V1I0L0"/>
<keyword evidence="1" id="KW-0449">Lipoprotein</keyword>
<sequence length="190" mass="21555">MKKIIILINVIFSLIFIAGCTNNDIVLNTDEEVLQYLNESDFMESIGKENLSIIDTIQIDDSKIVTFLSNTGQGYIVCEKNKKGNYIMTDNMAQGIESNGLGVSNFIVRYNLSDGLKFRNMAYIVISNGSNVSNVEISVNNRIFNDTLEMGKPSMVLLNLRDILSEEELEDMVDVNCRYFDIYNNELIFE</sequence>
<dbReference type="EMBL" id="LN555523">
    <property type="protein sequence ID" value="CED93760.1"/>
    <property type="molecule type" value="Genomic_DNA"/>
</dbReference>
<proteinExistence type="predicted"/>
<dbReference type="PROSITE" id="PS51257">
    <property type="entry name" value="PROKAR_LIPOPROTEIN"/>
    <property type="match status" value="1"/>
</dbReference>
<dbReference type="RefSeq" id="WP_180703448.1">
    <property type="nucleotide sequence ID" value="NZ_CAJUCR010000003.1"/>
</dbReference>
<name>A0A1V1I0L0_9FIRM</name>
<accession>A0A1V1I0L0</accession>
<organism evidence="1 2">
    <name type="scientific">Romboutsia ilealis</name>
    <dbReference type="NCBI Taxonomy" id="1115758"/>
    <lineage>
        <taxon>Bacteria</taxon>
        <taxon>Bacillati</taxon>
        <taxon>Bacillota</taxon>
        <taxon>Clostridia</taxon>
        <taxon>Peptostreptococcales</taxon>
        <taxon>Peptostreptococcaceae</taxon>
        <taxon>Romboutsia</taxon>
    </lineage>
</organism>
<dbReference type="KEGG" id="ril:CRIB_1009"/>
<evidence type="ECO:0000313" key="2">
    <source>
        <dbReference type="Proteomes" id="UP000245622"/>
    </source>
</evidence>
<gene>
    <name evidence="1" type="ORF">CRIB_1009</name>
</gene>
<evidence type="ECO:0000313" key="1">
    <source>
        <dbReference type="EMBL" id="CED93760.1"/>
    </source>
</evidence>